<evidence type="ECO:0000313" key="3">
    <source>
        <dbReference type="Proteomes" id="UP001595833"/>
    </source>
</evidence>
<proteinExistence type="predicted"/>
<feature type="domain" description="DUF397" evidence="1">
    <location>
        <begin position="24"/>
        <end position="73"/>
    </location>
</feature>
<feature type="domain" description="DUF397" evidence="1">
    <location>
        <begin position="6"/>
        <end position="23"/>
    </location>
</feature>
<comment type="caution">
    <text evidence="2">The sequence shown here is derived from an EMBL/GenBank/DDBJ whole genome shotgun (WGS) entry which is preliminary data.</text>
</comment>
<evidence type="ECO:0000313" key="2">
    <source>
        <dbReference type="EMBL" id="MFC5052545.1"/>
    </source>
</evidence>
<dbReference type="EMBL" id="JBHSJB010000003">
    <property type="protein sequence ID" value="MFC5052545.1"/>
    <property type="molecule type" value="Genomic_DNA"/>
</dbReference>
<name>A0ABV9XQH1_9PSEU</name>
<dbReference type="Pfam" id="PF04149">
    <property type="entry name" value="DUF397"/>
    <property type="match status" value="2"/>
</dbReference>
<protein>
    <submittedName>
        <fullName evidence="2">DUF397 domain-containing protein</fullName>
    </submittedName>
</protein>
<reference evidence="3" key="1">
    <citation type="journal article" date="2019" name="Int. J. Syst. Evol. Microbiol.">
        <title>The Global Catalogue of Microorganisms (GCM) 10K type strain sequencing project: providing services to taxonomists for standard genome sequencing and annotation.</title>
        <authorList>
            <consortium name="The Broad Institute Genomics Platform"/>
            <consortium name="The Broad Institute Genome Sequencing Center for Infectious Disease"/>
            <person name="Wu L."/>
            <person name="Ma J."/>
        </authorList>
    </citation>
    <scope>NUCLEOTIDE SEQUENCE [LARGE SCALE GENOMIC DNA]</scope>
    <source>
        <strain evidence="3">KCTC 12848</strain>
    </source>
</reference>
<dbReference type="RefSeq" id="WP_344035046.1">
    <property type="nucleotide sequence ID" value="NZ_BAAAKE010000002.1"/>
</dbReference>
<dbReference type="Proteomes" id="UP001595833">
    <property type="component" value="Unassembled WGS sequence"/>
</dbReference>
<accession>A0ABV9XQH1</accession>
<evidence type="ECO:0000259" key="1">
    <source>
        <dbReference type="Pfam" id="PF04149"/>
    </source>
</evidence>
<sequence length="74" mass="8081">MRQRTRWRKSSYSEGVGTNCVEVAWHKSSYSGDVGSDCVQVASASEAVGVRDSKNTTPQLAFTPAAWRAFLANL</sequence>
<organism evidence="2 3">
    <name type="scientific">Saccharothrix xinjiangensis</name>
    <dbReference type="NCBI Taxonomy" id="204798"/>
    <lineage>
        <taxon>Bacteria</taxon>
        <taxon>Bacillati</taxon>
        <taxon>Actinomycetota</taxon>
        <taxon>Actinomycetes</taxon>
        <taxon>Pseudonocardiales</taxon>
        <taxon>Pseudonocardiaceae</taxon>
        <taxon>Saccharothrix</taxon>
    </lineage>
</organism>
<keyword evidence="3" id="KW-1185">Reference proteome</keyword>
<dbReference type="InterPro" id="IPR007278">
    <property type="entry name" value="DUF397"/>
</dbReference>
<gene>
    <name evidence="2" type="ORF">ACFPFM_02115</name>
</gene>